<dbReference type="GO" id="GO:0045490">
    <property type="term" value="P:pectin catabolic process"/>
    <property type="evidence" value="ECO:0007669"/>
    <property type="project" value="UniProtKB-ARBA"/>
</dbReference>
<dbReference type="GO" id="GO:0004650">
    <property type="term" value="F:polygalacturonase activity"/>
    <property type="evidence" value="ECO:0007669"/>
    <property type="project" value="UniProtKB-EC"/>
</dbReference>
<dbReference type="InterPro" id="IPR050434">
    <property type="entry name" value="Glycosyl_hydrlase_28"/>
</dbReference>
<evidence type="ECO:0000313" key="13">
    <source>
        <dbReference type="Proteomes" id="UP001295794"/>
    </source>
</evidence>
<dbReference type="AlphaFoldDB" id="A0AAD2K7U5"/>
<dbReference type="GO" id="GO:0005576">
    <property type="term" value="C:extracellular region"/>
    <property type="evidence" value="ECO:0007669"/>
    <property type="project" value="TreeGrafter"/>
</dbReference>
<keyword evidence="4" id="KW-0677">Repeat</keyword>
<keyword evidence="13" id="KW-1185">Reference proteome</keyword>
<evidence type="ECO:0000256" key="3">
    <source>
        <dbReference type="ARBA" id="ARBA00022729"/>
    </source>
</evidence>
<evidence type="ECO:0000256" key="5">
    <source>
        <dbReference type="ARBA" id="ARBA00022801"/>
    </source>
</evidence>
<evidence type="ECO:0000256" key="4">
    <source>
        <dbReference type="ARBA" id="ARBA00022737"/>
    </source>
</evidence>
<comment type="similarity">
    <text evidence="1 11">Belongs to the glycosyl hydrolase 28 family.</text>
</comment>
<keyword evidence="3" id="KW-0732">Signal</keyword>
<dbReference type="InterPro" id="IPR000743">
    <property type="entry name" value="Glyco_hydro_28"/>
</dbReference>
<comment type="catalytic activity">
    <reaction evidence="9">
        <text>(1,4-alpha-D-galacturonosyl)n+m + H2O = (1,4-alpha-D-galacturonosyl)n + (1,4-alpha-D-galacturonosyl)m.</text>
        <dbReference type="EC" id="3.2.1.15"/>
    </reaction>
</comment>
<reference evidence="12" key="1">
    <citation type="submission" date="2023-11" db="EMBL/GenBank/DDBJ databases">
        <authorList>
            <person name="De Vega J J."/>
            <person name="De Vega J J."/>
        </authorList>
    </citation>
    <scope>NUCLEOTIDE SEQUENCE</scope>
</reference>
<dbReference type="InterPro" id="IPR012334">
    <property type="entry name" value="Pectin_lyas_fold"/>
</dbReference>
<gene>
    <name evidence="12" type="ORF">MYCIT1_LOCUS36938</name>
</gene>
<dbReference type="Proteomes" id="UP001295794">
    <property type="component" value="Unassembled WGS sequence"/>
</dbReference>
<feature type="active site" evidence="10">
    <location>
        <position position="366"/>
    </location>
</feature>
<dbReference type="EC" id="3.2.1.15" evidence="2"/>
<dbReference type="Pfam" id="PF00295">
    <property type="entry name" value="Glyco_hydro_28"/>
    <property type="match status" value="1"/>
</dbReference>
<accession>A0AAD2K7U5</accession>
<dbReference type="SUPFAM" id="SSF51126">
    <property type="entry name" value="Pectin lyase-like"/>
    <property type="match status" value="1"/>
</dbReference>
<dbReference type="InterPro" id="IPR006626">
    <property type="entry name" value="PbH1"/>
</dbReference>
<dbReference type="GO" id="GO:0071555">
    <property type="term" value="P:cell wall organization"/>
    <property type="evidence" value="ECO:0007669"/>
    <property type="project" value="UniProtKB-KW"/>
</dbReference>
<evidence type="ECO:0000256" key="7">
    <source>
        <dbReference type="ARBA" id="ARBA00023295"/>
    </source>
</evidence>
<evidence type="ECO:0000256" key="1">
    <source>
        <dbReference type="ARBA" id="ARBA00008834"/>
    </source>
</evidence>
<comment type="caution">
    <text evidence="12">The sequence shown here is derived from an EMBL/GenBank/DDBJ whole genome shotgun (WGS) entry which is preliminary data.</text>
</comment>
<sequence length="506" mass="51761">MFSERLVLRKMQPTVDTSFLCSASIVVATPPGGVGVLPMGCSRERERESPGQRVETKLASRLSPRRRTLMPGVTCYRGLKTEHESLAKPVKPVIWTTGNGINTHRSQAAIRTGDARIRACPQQLRTASISFHTSPSFLPISESNSMFSTATLVQFIALAAFAAAAPTNGTIAERGACIVNSVASSKSLSSCTTVTIEPFTVPAGQTVTIAAAKGAVVTMTGDVVFSKTSTAGPLFIINTPSVTFNGAGHKINGNGASYWDGKGTNGGSFKPHPFVKLQGSGTFESFTVLNSPAQAISVGTNAASTIKGVTVDNSAGASLGHNTDGFDISASDVTVSGCTVHNQDDCVAVNSGNNIAFSNNVCTGGHGISIGSIATGKSVTNFRATGNHVSNSKYGIRIKVQEAATNAKVSGVTYQGNVLTGISDFGVLISQSYPVEDGPKVGTGGPISNVNFDGAATTVAVGSSGLGLVVNCGACTGAWDFSGLSISGGKGHKVAANNAKISGGKF</sequence>
<keyword evidence="5 11" id="KW-0378">Hydrolase</keyword>
<protein>
    <recommendedName>
        <fullName evidence="2">endo-polygalacturonase</fullName>
        <ecNumber evidence="2">3.2.1.15</ecNumber>
    </recommendedName>
</protein>
<evidence type="ECO:0000256" key="6">
    <source>
        <dbReference type="ARBA" id="ARBA00023157"/>
    </source>
</evidence>
<evidence type="ECO:0000256" key="2">
    <source>
        <dbReference type="ARBA" id="ARBA00012736"/>
    </source>
</evidence>
<dbReference type="SMART" id="SM00710">
    <property type="entry name" value="PbH1"/>
    <property type="match status" value="6"/>
</dbReference>
<keyword evidence="6" id="KW-1015">Disulfide bond</keyword>
<name>A0AAD2K7U5_9AGAR</name>
<dbReference type="Gene3D" id="2.160.20.10">
    <property type="entry name" value="Single-stranded right-handed beta-helix, Pectin lyase-like"/>
    <property type="match status" value="1"/>
</dbReference>
<dbReference type="PROSITE" id="PS00502">
    <property type="entry name" value="POLYGALACTURONASE"/>
    <property type="match status" value="1"/>
</dbReference>
<keyword evidence="7 11" id="KW-0326">Glycosidase</keyword>
<evidence type="ECO:0000256" key="8">
    <source>
        <dbReference type="ARBA" id="ARBA00023316"/>
    </source>
</evidence>
<dbReference type="PANTHER" id="PTHR31884">
    <property type="entry name" value="POLYGALACTURONASE"/>
    <property type="match status" value="1"/>
</dbReference>
<dbReference type="InterPro" id="IPR011050">
    <property type="entry name" value="Pectin_lyase_fold/virulence"/>
</dbReference>
<proteinExistence type="inferred from homology"/>
<organism evidence="12 13">
    <name type="scientific">Mycena citricolor</name>
    <dbReference type="NCBI Taxonomy" id="2018698"/>
    <lineage>
        <taxon>Eukaryota</taxon>
        <taxon>Fungi</taxon>
        <taxon>Dikarya</taxon>
        <taxon>Basidiomycota</taxon>
        <taxon>Agaricomycotina</taxon>
        <taxon>Agaricomycetes</taxon>
        <taxon>Agaricomycetidae</taxon>
        <taxon>Agaricales</taxon>
        <taxon>Marasmiineae</taxon>
        <taxon>Mycenaceae</taxon>
        <taxon>Mycena</taxon>
    </lineage>
</organism>
<dbReference type="EMBL" id="CAVNYO010000478">
    <property type="protein sequence ID" value="CAK5283989.1"/>
    <property type="molecule type" value="Genomic_DNA"/>
</dbReference>
<evidence type="ECO:0000256" key="11">
    <source>
        <dbReference type="RuleBase" id="RU361169"/>
    </source>
</evidence>
<dbReference type="PANTHER" id="PTHR31884:SF1">
    <property type="entry name" value="POLYGALACTURONASE"/>
    <property type="match status" value="1"/>
</dbReference>
<evidence type="ECO:0000256" key="10">
    <source>
        <dbReference type="PROSITE-ProRule" id="PRU10052"/>
    </source>
</evidence>
<evidence type="ECO:0000313" key="12">
    <source>
        <dbReference type="EMBL" id="CAK5283989.1"/>
    </source>
</evidence>
<evidence type="ECO:0000256" key="9">
    <source>
        <dbReference type="ARBA" id="ARBA00034074"/>
    </source>
</evidence>
<keyword evidence="8" id="KW-0961">Cell wall biogenesis/degradation</keyword>